<dbReference type="AlphaFoldDB" id="A0AA88ACN0"/>
<evidence type="ECO:0000313" key="8">
    <source>
        <dbReference type="Proteomes" id="UP001187192"/>
    </source>
</evidence>
<reference evidence="7" key="1">
    <citation type="submission" date="2023-07" db="EMBL/GenBank/DDBJ databases">
        <title>draft genome sequence of fig (Ficus carica).</title>
        <authorList>
            <person name="Takahashi T."/>
            <person name="Nishimura K."/>
        </authorList>
    </citation>
    <scope>NUCLEOTIDE SEQUENCE</scope>
</reference>
<dbReference type="GO" id="GO:0060320">
    <property type="term" value="P:rejection of self pollen"/>
    <property type="evidence" value="ECO:0007669"/>
    <property type="project" value="UniProtKB-KW"/>
</dbReference>
<comment type="subcellular location">
    <subcellularLocation>
        <location evidence="1 6">Secreted</location>
    </subcellularLocation>
</comment>
<feature type="signal peptide" evidence="6">
    <location>
        <begin position="1"/>
        <end position="25"/>
    </location>
</feature>
<keyword evidence="3 6" id="KW-0713">Self-incompatibility</keyword>
<dbReference type="InterPro" id="IPR010264">
    <property type="entry name" value="Self-incomp_S1"/>
</dbReference>
<proteinExistence type="inferred from homology"/>
<organism evidence="7 8">
    <name type="scientific">Ficus carica</name>
    <name type="common">Common fig</name>
    <dbReference type="NCBI Taxonomy" id="3494"/>
    <lineage>
        <taxon>Eukaryota</taxon>
        <taxon>Viridiplantae</taxon>
        <taxon>Streptophyta</taxon>
        <taxon>Embryophyta</taxon>
        <taxon>Tracheophyta</taxon>
        <taxon>Spermatophyta</taxon>
        <taxon>Magnoliopsida</taxon>
        <taxon>eudicotyledons</taxon>
        <taxon>Gunneridae</taxon>
        <taxon>Pentapetalae</taxon>
        <taxon>rosids</taxon>
        <taxon>fabids</taxon>
        <taxon>Rosales</taxon>
        <taxon>Moraceae</taxon>
        <taxon>Ficeae</taxon>
        <taxon>Ficus</taxon>
    </lineage>
</organism>
<evidence type="ECO:0000256" key="6">
    <source>
        <dbReference type="RuleBase" id="RU367044"/>
    </source>
</evidence>
<dbReference type="PANTHER" id="PTHR31232:SF18">
    <property type="entry name" value="S-PROTEIN HOMOLOG"/>
    <property type="match status" value="1"/>
</dbReference>
<evidence type="ECO:0000256" key="1">
    <source>
        <dbReference type="ARBA" id="ARBA00004613"/>
    </source>
</evidence>
<evidence type="ECO:0000256" key="2">
    <source>
        <dbReference type="ARBA" id="ARBA00005581"/>
    </source>
</evidence>
<sequence>MMMKVEAVILIAMMMRLWGPEVVVSGKVEASVKNSLGSGNNMTLHCQSKDDDLGLKTVPYDDEFSWEFGVNAVGTTLFYCVLGWESVGSYQFDAYSFGRDYVRCQTQCRWLVSVEGIYGLNELDRLEMSSIARDNRICPLSQEIIGYVLYYERLSNELHMLRLAKDIKDSRRGISFQFHWTVSRLLKSRRRAVIPLSQ</sequence>
<dbReference type="EMBL" id="BTGU01000028">
    <property type="protein sequence ID" value="GMN48487.1"/>
    <property type="molecule type" value="Genomic_DNA"/>
</dbReference>
<keyword evidence="4 6" id="KW-0964">Secreted</keyword>
<dbReference type="Proteomes" id="UP001187192">
    <property type="component" value="Unassembled WGS sequence"/>
</dbReference>
<protein>
    <recommendedName>
        <fullName evidence="6">S-protein homolog</fullName>
    </recommendedName>
</protein>
<keyword evidence="5 6" id="KW-0732">Signal</keyword>
<feature type="chain" id="PRO_5041514653" description="S-protein homolog" evidence="6">
    <location>
        <begin position="26"/>
        <end position="198"/>
    </location>
</feature>
<dbReference type="PANTHER" id="PTHR31232">
    <property type="match status" value="1"/>
</dbReference>
<gene>
    <name evidence="7" type="ORF">TIFTF001_017656</name>
</gene>
<name>A0AA88ACN0_FICCA</name>
<dbReference type="Pfam" id="PF05938">
    <property type="entry name" value="Self-incomp_S1"/>
    <property type="match status" value="1"/>
</dbReference>
<keyword evidence="8" id="KW-1185">Reference proteome</keyword>
<evidence type="ECO:0000256" key="5">
    <source>
        <dbReference type="ARBA" id="ARBA00022729"/>
    </source>
</evidence>
<evidence type="ECO:0000256" key="4">
    <source>
        <dbReference type="ARBA" id="ARBA00022525"/>
    </source>
</evidence>
<dbReference type="GO" id="GO:0005576">
    <property type="term" value="C:extracellular region"/>
    <property type="evidence" value="ECO:0007669"/>
    <property type="project" value="UniProtKB-SubCell"/>
</dbReference>
<comment type="caution">
    <text evidence="7">The sequence shown here is derived from an EMBL/GenBank/DDBJ whole genome shotgun (WGS) entry which is preliminary data.</text>
</comment>
<evidence type="ECO:0000256" key="3">
    <source>
        <dbReference type="ARBA" id="ARBA00022471"/>
    </source>
</evidence>
<accession>A0AA88ACN0</accession>
<comment type="similarity">
    <text evidence="2 6">Belongs to the plant self-incompatibility (S1) protein family.</text>
</comment>
<evidence type="ECO:0000313" key="7">
    <source>
        <dbReference type="EMBL" id="GMN48487.1"/>
    </source>
</evidence>